<feature type="domain" description="Biopterin-dependent aromatic amino acid hydroxylase family profile" evidence="8">
    <location>
        <begin position="1"/>
        <end position="333"/>
    </location>
</feature>
<evidence type="ECO:0000256" key="4">
    <source>
        <dbReference type="ARBA" id="ARBA00023002"/>
    </source>
</evidence>
<keyword evidence="6" id="KW-0503">Monooxygenase</keyword>
<evidence type="ECO:0000259" key="8">
    <source>
        <dbReference type="PROSITE" id="PS51410"/>
    </source>
</evidence>
<evidence type="ECO:0000256" key="7">
    <source>
        <dbReference type="PIRSR" id="PIRSR601273-2"/>
    </source>
</evidence>
<dbReference type="EMBL" id="QTTN01000007">
    <property type="protein sequence ID" value="REE89106.1"/>
    <property type="molecule type" value="Genomic_DNA"/>
</dbReference>
<proteinExistence type="inferred from homology"/>
<evidence type="ECO:0000313" key="9">
    <source>
        <dbReference type="EMBL" id="REE89106.1"/>
    </source>
</evidence>
<comment type="similarity">
    <text evidence="2">Belongs to the biopterin-dependent aromatic amino acid hydroxylase family.</text>
</comment>
<evidence type="ECO:0000313" key="10">
    <source>
        <dbReference type="Proteomes" id="UP000256304"/>
    </source>
</evidence>
<reference evidence="9 10" key="1">
    <citation type="submission" date="2018-08" db="EMBL/GenBank/DDBJ databases">
        <title>Genomic Encyclopedia of Type Strains, Phase III (KMG-III): the genomes of soil and plant-associated and newly described type strains.</title>
        <authorList>
            <person name="Whitman W."/>
        </authorList>
    </citation>
    <scope>NUCLEOTIDE SEQUENCE [LARGE SCALE GENOMIC DNA]</scope>
    <source>
        <strain evidence="9 10">CGMCC 1.10966</strain>
    </source>
</reference>
<dbReference type="Pfam" id="PF00351">
    <property type="entry name" value="Biopterin_H"/>
    <property type="match status" value="2"/>
</dbReference>
<dbReference type="InterPro" id="IPR001273">
    <property type="entry name" value="ArAA_hydroxylase"/>
</dbReference>
<dbReference type="NCBIfam" id="NF010657">
    <property type="entry name" value="PRK14056.1"/>
    <property type="match status" value="1"/>
</dbReference>
<protein>
    <submittedName>
        <fullName evidence="9">Phenylalanine 4-hydroxylase</fullName>
    </submittedName>
</protein>
<dbReference type="InterPro" id="IPR036951">
    <property type="entry name" value="ArAA_hydroxylase_sf"/>
</dbReference>
<comment type="caution">
    <text evidence="9">The sequence shown here is derived from an EMBL/GenBank/DDBJ whole genome shotgun (WGS) entry which is preliminary data.</text>
</comment>
<dbReference type="InterPro" id="IPR036329">
    <property type="entry name" value="Aro-AA_hydroxylase_C_sf"/>
</dbReference>
<feature type="binding site" evidence="7">
    <location>
        <position position="126"/>
    </location>
    <ligand>
        <name>Fe cation</name>
        <dbReference type="ChEBI" id="CHEBI:24875"/>
    </ligand>
</feature>
<sequence>MKQIPPHIKKYVAEQHYDQYTPINHAVWRYVMRQNHHALKDRAHPAFVEGLRSSGIVTEQIPRVSEMNACLAKIGWGAVIVSGLIPGAVFYELLASGILPIAAEIRKLTNIEYTPAPDIIHEAAGHAPILFDPEYRAYVQQIGEIGTKAFSMKERGEAFEALRQLTIVMEDPNSTAEEKAAAQRLVEEKQKAVALLSEAEQVSRLFWATVEYGLIGDIDHPRIYGAGLLSSVGESKHCFTDAVAKLPYTVEACAASPKIVTEMQSKLFVCQSFDELKAGAESLASTMAYRVGGTESLQKAKRSKQVATFELNSGLCVTGIVSEIMTDQSGEAVYVKTSGETALSASKQQLPGHGTDYHASGFGTPIGLLAGGIALEGCDDEALASLGVVVGSDTALAFASGVVVTGRVKQMLRQNNDLLLISFDDCIVTLAGNVLFKKEWGTFDMAVGSRIVSAYPGAADPLAFYQSESANSANADPEMAATEPEPVQLAPLSALELLYQQVAAIRAQHVLDESNVQAIFSIHQELVNKHPSDWLLRMELLELSLASHPGLSSLEEPLREELAALSQDPALTNLIMNGLAVIDV</sequence>
<feature type="binding site" evidence="7">
    <location>
        <position position="121"/>
    </location>
    <ligand>
        <name>Fe cation</name>
        <dbReference type="ChEBI" id="CHEBI:24875"/>
    </ligand>
</feature>
<organism evidence="9 10">
    <name type="scientific">Paenibacillus taihuensis</name>
    <dbReference type="NCBI Taxonomy" id="1156355"/>
    <lineage>
        <taxon>Bacteria</taxon>
        <taxon>Bacillati</taxon>
        <taxon>Bacillota</taxon>
        <taxon>Bacilli</taxon>
        <taxon>Bacillales</taxon>
        <taxon>Paenibacillaceae</taxon>
        <taxon>Paenibacillus</taxon>
    </lineage>
</organism>
<evidence type="ECO:0000256" key="5">
    <source>
        <dbReference type="ARBA" id="ARBA00023004"/>
    </source>
</evidence>
<feature type="binding site" evidence="7">
    <location>
        <position position="211"/>
    </location>
    <ligand>
        <name>Fe cation</name>
        <dbReference type="ChEBI" id="CHEBI:24875"/>
    </ligand>
</feature>
<keyword evidence="10" id="KW-1185">Reference proteome</keyword>
<dbReference type="OrthoDB" id="9780502at2"/>
<dbReference type="PANTHER" id="PTHR11473:SF24">
    <property type="entry name" value="PHENYLALANINE-4-HYDROXYLASE"/>
    <property type="match status" value="1"/>
</dbReference>
<evidence type="ECO:0000256" key="1">
    <source>
        <dbReference type="ARBA" id="ARBA00001954"/>
    </source>
</evidence>
<keyword evidence="3 7" id="KW-0479">Metal-binding</keyword>
<dbReference type="AlphaFoldDB" id="A0A3D9S7G1"/>
<dbReference type="PANTHER" id="PTHR11473">
    <property type="entry name" value="AROMATIC AMINO ACID HYDROXYLASE"/>
    <property type="match status" value="1"/>
</dbReference>
<dbReference type="GO" id="GO:0009072">
    <property type="term" value="P:aromatic amino acid metabolic process"/>
    <property type="evidence" value="ECO:0007669"/>
    <property type="project" value="InterPro"/>
</dbReference>
<comment type="cofactor">
    <cofactor evidence="1 7">
        <name>Fe(2+)</name>
        <dbReference type="ChEBI" id="CHEBI:29033"/>
    </cofactor>
</comment>
<evidence type="ECO:0000256" key="2">
    <source>
        <dbReference type="ARBA" id="ARBA00009712"/>
    </source>
</evidence>
<dbReference type="GO" id="GO:0005506">
    <property type="term" value="F:iron ion binding"/>
    <property type="evidence" value="ECO:0007669"/>
    <property type="project" value="InterPro"/>
</dbReference>
<evidence type="ECO:0000256" key="3">
    <source>
        <dbReference type="ARBA" id="ARBA00022723"/>
    </source>
</evidence>
<name>A0A3D9S7G1_9BACL</name>
<dbReference type="InterPro" id="IPR019774">
    <property type="entry name" value="Aromatic-AA_hydroxylase_C"/>
</dbReference>
<keyword evidence="5 7" id="KW-0408">Iron</keyword>
<gene>
    <name evidence="9" type="ORF">A8990_107204</name>
</gene>
<dbReference type="Gene3D" id="1.10.800.10">
    <property type="entry name" value="Aromatic amino acid hydroxylase"/>
    <property type="match status" value="1"/>
</dbReference>
<accession>A0A3D9S7G1</accession>
<keyword evidence="4" id="KW-0560">Oxidoreductase</keyword>
<dbReference type="PROSITE" id="PS51410">
    <property type="entry name" value="BH4_AAA_HYDROXYL_2"/>
    <property type="match status" value="1"/>
</dbReference>
<evidence type="ECO:0000256" key="6">
    <source>
        <dbReference type="ARBA" id="ARBA00023033"/>
    </source>
</evidence>
<dbReference type="Proteomes" id="UP000256304">
    <property type="component" value="Unassembled WGS sequence"/>
</dbReference>
<dbReference type="SUPFAM" id="SSF56534">
    <property type="entry name" value="Aromatic aminoacid monoxygenases, catalytic and oligomerization domains"/>
    <property type="match status" value="1"/>
</dbReference>
<dbReference type="GO" id="GO:0016714">
    <property type="term" value="F:oxidoreductase activity, acting on paired donors, with incorporation or reduction of molecular oxygen, reduced pteridine as one donor, and incorporation of one atom of oxygen"/>
    <property type="evidence" value="ECO:0007669"/>
    <property type="project" value="InterPro"/>
</dbReference>